<gene>
    <name evidence="2" type="ORF">GCM10010136_10920</name>
</gene>
<keyword evidence="3" id="KW-1185">Reference proteome</keyword>
<comment type="caution">
    <text evidence="2">The sequence shown here is derived from an EMBL/GenBank/DDBJ whole genome shotgun (WGS) entry which is preliminary data.</text>
</comment>
<dbReference type="InterPro" id="IPR013974">
    <property type="entry name" value="SAF"/>
</dbReference>
<evidence type="ECO:0000259" key="1">
    <source>
        <dbReference type="SMART" id="SM00858"/>
    </source>
</evidence>
<dbReference type="EMBL" id="BMZO01000003">
    <property type="protein sequence ID" value="GHC67140.1"/>
    <property type="molecule type" value="Genomic_DNA"/>
</dbReference>
<dbReference type="Proteomes" id="UP000641137">
    <property type="component" value="Unassembled WGS sequence"/>
</dbReference>
<sequence length="266" mass="27792">MAISRAVVLAVAAVTAGGAFFIARNMTSVPPQVIHEEAGPQIALSEILVVQSDLPVGASIDGQLAWQQWPTDAVNASFIQKVVEPDAIETLTGSTARAPLFRGEPMNKAKLISPGQNVLSALLPSGKRAVALGIETDSAAGGFILPNDFVDIIMTRSETTDGATRFLTEIVLSNVKVLAIDQTIQEDASGNKTQIGNTATLELDEEQARILTAARQMAASLTLALRSISDAQEGVGPAATYLVNGGGRGDTIRLIKNGEMSEVGTN</sequence>
<reference evidence="2" key="2">
    <citation type="submission" date="2020-09" db="EMBL/GenBank/DDBJ databases">
        <authorList>
            <person name="Sun Q."/>
            <person name="Kim S."/>
        </authorList>
    </citation>
    <scope>NUCLEOTIDE SEQUENCE</scope>
    <source>
        <strain evidence="2">KCTC 42097</strain>
    </source>
</reference>
<protein>
    <submittedName>
        <fullName evidence="2">Flp pilus assembly protein CpaB</fullName>
    </submittedName>
</protein>
<dbReference type="InterPro" id="IPR031571">
    <property type="entry name" value="RcpC_dom"/>
</dbReference>
<dbReference type="Pfam" id="PF16976">
    <property type="entry name" value="RcpC"/>
    <property type="match status" value="1"/>
</dbReference>
<name>A0A8J3GG77_9HYPH</name>
<proteinExistence type="predicted"/>
<accession>A0A8J3GG77</accession>
<dbReference type="NCBIfam" id="TIGR03177">
    <property type="entry name" value="pilus_cpaB"/>
    <property type="match status" value="1"/>
</dbReference>
<evidence type="ECO:0000313" key="2">
    <source>
        <dbReference type="EMBL" id="GHC67140.1"/>
    </source>
</evidence>
<dbReference type="CDD" id="cd11614">
    <property type="entry name" value="SAF_CpaB_FlgA_like"/>
    <property type="match status" value="1"/>
</dbReference>
<feature type="domain" description="SAF" evidence="1">
    <location>
        <begin position="45"/>
        <end position="112"/>
    </location>
</feature>
<dbReference type="RefSeq" id="WP_189488726.1">
    <property type="nucleotide sequence ID" value="NZ_BMZO01000003.1"/>
</dbReference>
<reference evidence="2" key="1">
    <citation type="journal article" date="2014" name="Int. J. Syst. Evol. Microbiol.">
        <title>Complete genome sequence of Corynebacterium casei LMG S-19264T (=DSM 44701T), isolated from a smear-ripened cheese.</title>
        <authorList>
            <consortium name="US DOE Joint Genome Institute (JGI-PGF)"/>
            <person name="Walter F."/>
            <person name="Albersmeier A."/>
            <person name="Kalinowski J."/>
            <person name="Ruckert C."/>
        </authorList>
    </citation>
    <scope>NUCLEOTIDE SEQUENCE</scope>
    <source>
        <strain evidence="2">KCTC 42097</strain>
    </source>
</reference>
<dbReference type="AlphaFoldDB" id="A0A8J3GG77"/>
<dbReference type="SMART" id="SM00858">
    <property type="entry name" value="SAF"/>
    <property type="match status" value="1"/>
</dbReference>
<dbReference type="InterPro" id="IPR017592">
    <property type="entry name" value="Pilus_assmbl_Flp-typ_CpaB"/>
</dbReference>
<evidence type="ECO:0000313" key="3">
    <source>
        <dbReference type="Proteomes" id="UP000641137"/>
    </source>
</evidence>
<organism evidence="2 3">
    <name type="scientific">Limoniibacter endophyticus</name>
    <dbReference type="NCBI Taxonomy" id="1565040"/>
    <lineage>
        <taxon>Bacteria</taxon>
        <taxon>Pseudomonadati</taxon>
        <taxon>Pseudomonadota</taxon>
        <taxon>Alphaproteobacteria</taxon>
        <taxon>Hyphomicrobiales</taxon>
        <taxon>Bartonellaceae</taxon>
        <taxon>Limoniibacter</taxon>
    </lineage>
</organism>